<evidence type="ECO:0000313" key="2">
    <source>
        <dbReference type="Proteomes" id="UP000094342"/>
    </source>
</evidence>
<dbReference type="EMBL" id="LYBW01000060">
    <property type="protein sequence ID" value="ODR90138.1"/>
    <property type="molecule type" value="Genomic_DNA"/>
</dbReference>
<accession>A0A1E3V929</accession>
<reference evidence="2" key="1">
    <citation type="submission" date="2016-05" db="EMBL/GenBank/DDBJ databases">
        <authorList>
            <person name="Li Y."/>
        </authorList>
    </citation>
    <scope>NUCLEOTIDE SEQUENCE [LARGE SCALE GENOMIC DNA]</scope>
    <source>
        <strain evidence="2">YIC4027</strain>
    </source>
</reference>
<keyword evidence="2" id="KW-1185">Reference proteome</keyword>
<dbReference type="AlphaFoldDB" id="A0A1E3V929"/>
<name>A0A1E3V929_9HYPH</name>
<comment type="caution">
    <text evidence="1">The sequence shown here is derived from an EMBL/GenBank/DDBJ whole genome shotgun (WGS) entry which is preliminary data.</text>
</comment>
<evidence type="ECO:0000313" key="1">
    <source>
        <dbReference type="EMBL" id="ODR90138.1"/>
    </source>
</evidence>
<dbReference type="Proteomes" id="UP000094342">
    <property type="component" value="Unassembled WGS sequence"/>
</dbReference>
<dbReference type="STRING" id="1752398.A8M32_18470"/>
<sequence length="82" mass="9114">MVLKLLHTMDCGRKMERRRLSTEADCATAGTRTTCMSPFIDLDSRTKICSNLKCYSDLCALNKTRGAVVAAHLRHIAVQSAR</sequence>
<gene>
    <name evidence="1" type="ORF">A8M32_18470</name>
</gene>
<organism evidence="1 2">
    <name type="scientific">Sinorhizobium alkalisoli</name>
    <dbReference type="NCBI Taxonomy" id="1752398"/>
    <lineage>
        <taxon>Bacteria</taxon>
        <taxon>Pseudomonadati</taxon>
        <taxon>Pseudomonadota</taxon>
        <taxon>Alphaproteobacteria</taxon>
        <taxon>Hyphomicrobiales</taxon>
        <taxon>Rhizobiaceae</taxon>
        <taxon>Sinorhizobium/Ensifer group</taxon>
        <taxon>Sinorhizobium</taxon>
    </lineage>
</organism>
<protein>
    <submittedName>
        <fullName evidence="1">Uncharacterized protein</fullName>
    </submittedName>
</protein>
<proteinExistence type="predicted"/>